<protein>
    <recommendedName>
        <fullName evidence="1">BTB domain-containing protein</fullName>
    </recommendedName>
</protein>
<gene>
    <name evidence="2" type="ORF">CONPUDRAFT_56949</name>
</gene>
<dbReference type="OMA" id="YWENITV"/>
<feature type="domain" description="BTB" evidence="1">
    <location>
        <begin position="1"/>
        <end position="69"/>
    </location>
</feature>
<organism evidence="2 3">
    <name type="scientific">Coniophora puteana (strain RWD-64-598)</name>
    <name type="common">Brown rot fungus</name>
    <dbReference type="NCBI Taxonomy" id="741705"/>
    <lineage>
        <taxon>Eukaryota</taxon>
        <taxon>Fungi</taxon>
        <taxon>Dikarya</taxon>
        <taxon>Basidiomycota</taxon>
        <taxon>Agaricomycotina</taxon>
        <taxon>Agaricomycetes</taxon>
        <taxon>Agaricomycetidae</taxon>
        <taxon>Boletales</taxon>
        <taxon>Coniophorineae</taxon>
        <taxon>Coniophoraceae</taxon>
        <taxon>Coniophora</taxon>
    </lineage>
</organism>
<keyword evidence="3" id="KW-1185">Reference proteome</keyword>
<dbReference type="SUPFAM" id="SSF54695">
    <property type="entry name" value="POZ domain"/>
    <property type="match status" value="1"/>
</dbReference>
<dbReference type="Gene3D" id="3.30.710.10">
    <property type="entry name" value="Potassium Channel Kv1.1, Chain A"/>
    <property type="match status" value="1"/>
</dbReference>
<dbReference type="GeneID" id="19207841"/>
<reference evidence="3" key="1">
    <citation type="journal article" date="2012" name="Science">
        <title>The Paleozoic origin of enzymatic lignin decomposition reconstructed from 31 fungal genomes.</title>
        <authorList>
            <person name="Floudas D."/>
            <person name="Binder M."/>
            <person name="Riley R."/>
            <person name="Barry K."/>
            <person name="Blanchette R.A."/>
            <person name="Henrissat B."/>
            <person name="Martinez A.T."/>
            <person name="Otillar R."/>
            <person name="Spatafora J.W."/>
            <person name="Yadav J.S."/>
            <person name="Aerts A."/>
            <person name="Benoit I."/>
            <person name="Boyd A."/>
            <person name="Carlson A."/>
            <person name="Copeland A."/>
            <person name="Coutinho P.M."/>
            <person name="de Vries R.P."/>
            <person name="Ferreira P."/>
            <person name="Findley K."/>
            <person name="Foster B."/>
            <person name="Gaskell J."/>
            <person name="Glotzer D."/>
            <person name="Gorecki P."/>
            <person name="Heitman J."/>
            <person name="Hesse C."/>
            <person name="Hori C."/>
            <person name="Igarashi K."/>
            <person name="Jurgens J.A."/>
            <person name="Kallen N."/>
            <person name="Kersten P."/>
            <person name="Kohler A."/>
            <person name="Kuees U."/>
            <person name="Kumar T.K.A."/>
            <person name="Kuo A."/>
            <person name="LaButti K."/>
            <person name="Larrondo L.F."/>
            <person name="Lindquist E."/>
            <person name="Ling A."/>
            <person name="Lombard V."/>
            <person name="Lucas S."/>
            <person name="Lundell T."/>
            <person name="Martin R."/>
            <person name="McLaughlin D.J."/>
            <person name="Morgenstern I."/>
            <person name="Morin E."/>
            <person name="Murat C."/>
            <person name="Nagy L.G."/>
            <person name="Nolan M."/>
            <person name="Ohm R.A."/>
            <person name="Patyshakuliyeva A."/>
            <person name="Rokas A."/>
            <person name="Ruiz-Duenas F.J."/>
            <person name="Sabat G."/>
            <person name="Salamov A."/>
            <person name="Samejima M."/>
            <person name="Schmutz J."/>
            <person name="Slot J.C."/>
            <person name="St John F."/>
            <person name="Stenlid J."/>
            <person name="Sun H."/>
            <person name="Sun S."/>
            <person name="Syed K."/>
            <person name="Tsang A."/>
            <person name="Wiebenga A."/>
            <person name="Young D."/>
            <person name="Pisabarro A."/>
            <person name="Eastwood D.C."/>
            <person name="Martin F."/>
            <person name="Cullen D."/>
            <person name="Grigoriev I.V."/>
            <person name="Hibbett D.S."/>
        </authorList>
    </citation>
    <scope>NUCLEOTIDE SEQUENCE [LARGE SCALE GENOMIC DNA]</scope>
    <source>
        <strain evidence="3">RWD-64-598 SS2</strain>
    </source>
</reference>
<accession>A0A5M3MN51</accession>
<dbReference type="Pfam" id="PF00651">
    <property type="entry name" value="BTB"/>
    <property type="match status" value="1"/>
</dbReference>
<dbReference type="PROSITE" id="PS50097">
    <property type="entry name" value="BTB"/>
    <property type="match status" value="1"/>
</dbReference>
<dbReference type="OrthoDB" id="2367075at2759"/>
<dbReference type="InterPro" id="IPR000210">
    <property type="entry name" value="BTB/POZ_dom"/>
</dbReference>
<dbReference type="KEGG" id="cput:CONPUDRAFT_56949"/>
<sequence length="210" mass="23276">QVESTLFRVPRGVLAEHSEVFQGMFSLPSGGIFAEGMSDENPIFLRDIVSQDFKSLLKVLLSRLVNESGDNLPSSIEEWTSVLKLSHLWGMEDISSLAVEKMSAFAIDPVDKAALAVQYDVKAWLTPALNNIARREKPLTKEDVDKLGLDFVLKIAEVRESLTRVSTGTNSHSDDNGDPCVQSDIGVGKRYVGDLDFTTRIDEVFHDYLS</sequence>
<evidence type="ECO:0000259" key="1">
    <source>
        <dbReference type="PROSITE" id="PS50097"/>
    </source>
</evidence>
<evidence type="ECO:0000313" key="3">
    <source>
        <dbReference type="Proteomes" id="UP000053558"/>
    </source>
</evidence>
<dbReference type="EMBL" id="JH711579">
    <property type="protein sequence ID" value="EIW80456.1"/>
    <property type="molecule type" value="Genomic_DNA"/>
</dbReference>
<dbReference type="AlphaFoldDB" id="A0A5M3MN51"/>
<dbReference type="Proteomes" id="UP000053558">
    <property type="component" value="Unassembled WGS sequence"/>
</dbReference>
<proteinExistence type="predicted"/>
<evidence type="ECO:0000313" key="2">
    <source>
        <dbReference type="EMBL" id="EIW80456.1"/>
    </source>
</evidence>
<comment type="caution">
    <text evidence="2">The sequence shown here is derived from an EMBL/GenBank/DDBJ whole genome shotgun (WGS) entry which is preliminary data.</text>
</comment>
<feature type="non-terminal residue" evidence="2">
    <location>
        <position position="1"/>
    </location>
</feature>
<dbReference type="InterPro" id="IPR011333">
    <property type="entry name" value="SKP1/BTB/POZ_sf"/>
</dbReference>
<dbReference type="RefSeq" id="XP_007769009.1">
    <property type="nucleotide sequence ID" value="XM_007770819.1"/>
</dbReference>
<name>A0A5M3MN51_CONPW</name>